<keyword evidence="8" id="KW-0472">Membrane</keyword>
<evidence type="ECO:0000256" key="6">
    <source>
        <dbReference type="ARBA" id="ARBA00023004"/>
    </source>
</evidence>
<keyword evidence="8" id="KW-0812">Transmembrane</keyword>
<reference evidence="10" key="1">
    <citation type="journal article" date="2023" name="Proc. Natl. Acad. Sci. U.S.A.">
        <title>Genomic and structural basis for evolution of tropane alkaloid biosynthesis.</title>
        <authorList>
            <person name="Wanga Y.-J."/>
            <person name="Taina T."/>
            <person name="Yua J.-Y."/>
            <person name="Lia J."/>
            <person name="Xua B."/>
            <person name="Chenc J."/>
            <person name="D'Auriad J.C."/>
            <person name="Huanga J.-P."/>
            <person name="Huanga S.-X."/>
        </authorList>
    </citation>
    <scope>NUCLEOTIDE SEQUENCE [LARGE SCALE GENOMIC DNA]</scope>
    <source>
        <strain evidence="10">cv. KIB-2019</strain>
    </source>
</reference>
<accession>A0A9Q1R7G3</accession>
<evidence type="ECO:0000313" key="10">
    <source>
        <dbReference type="Proteomes" id="UP001152561"/>
    </source>
</evidence>
<evidence type="ECO:0000256" key="4">
    <source>
        <dbReference type="ARBA" id="ARBA00022723"/>
    </source>
</evidence>
<comment type="cofactor">
    <cofactor evidence="1">
        <name>heme</name>
        <dbReference type="ChEBI" id="CHEBI:30413"/>
    </cofactor>
</comment>
<keyword evidence="3" id="KW-0349">Heme</keyword>
<dbReference type="PANTHER" id="PTHR47944">
    <property type="entry name" value="CYTOCHROME P450 98A9"/>
    <property type="match status" value="1"/>
</dbReference>
<gene>
    <name evidence="9" type="ORF">K7X08_002622</name>
</gene>
<dbReference type="OrthoDB" id="2789670at2759"/>
<keyword evidence="10" id="KW-1185">Reference proteome</keyword>
<evidence type="ECO:0000256" key="8">
    <source>
        <dbReference type="SAM" id="Phobius"/>
    </source>
</evidence>
<keyword evidence="8" id="KW-1133">Transmembrane helix</keyword>
<keyword evidence="6" id="KW-0408">Iron</keyword>
<keyword evidence="4" id="KW-0479">Metal-binding</keyword>
<dbReference type="GO" id="GO:0005506">
    <property type="term" value="F:iron ion binding"/>
    <property type="evidence" value="ECO:0007669"/>
    <property type="project" value="InterPro"/>
</dbReference>
<dbReference type="GO" id="GO:0016705">
    <property type="term" value="F:oxidoreductase activity, acting on paired donors, with incorporation or reduction of molecular oxygen"/>
    <property type="evidence" value="ECO:0007669"/>
    <property type="project" value="InterPro"/>
</dbReference>
<dbReference type="PANTHER" id="PTHR47944:SF5">
    <property type="entry name" value="CYTOCHROME P450 71A1-LIKE"/>
    <property type="match status" value="1"/>
</dbReference>
<evidence type="ECO:0000313" key="9">
    <source>
        <dbReference type="EMBL" id="KAJ8541806.1"/>
    </source>
</evidence>
<evidence type="ECO:0000256" key="3">
    <source>
        <dbReference type="ARBA" id="ARBA00022617"/>
    </source>
</evidence>
<dbReference type="GO" id="GO:0020037">
    <property type="term" value="F:heme binding"/>
    <property type="evidence" value="ECO:0007669"/>
    <property type="project" value="InterPro"/>
</dbReference>
<dbReference type="AlphaFoldDB" id="A0A9Q1R7G3"/>
<proteinExistence type="inferred from homology"/>
<evidence type="ECO:0000256" key="5">
    <source>
        <dbReference type="ARBA" id="ARBA00023002"/>
    </source>
</evidence>
<sequence length="183" mass="21578">MAKEFLKTHDAIFASCPTLDARKPVLLNNHLPQFTFRTISRLVMSGNYCSHHESNSDASSIVTLKTLQWMFDEWFLLGGVINLGNWIPWLSWFDLQWYVKTMKALGKYFREFYKYVLEDHKAKRQTEEDYVPKDMVDVLLHHADEPNLEVKLTTDRLMGLIYDLLAGATVLQQQQYNRHFKIF</sequence>
<dbReference type="Pfam" id="PF00067">
    <property type="entry name" value="p450"/>
    <property type="match status" value="1"/>
</dbReference>
<feature type="transmembrane region" description="Helical" evidence="8">
    <location>
        <begin position="74"/>
        <end position="93"/>
    </location>
</feature>
<keyword evidence="5" id="KW-0560">Oxidoreductase</keyword>
<dbReference type="GO" id="GO:0004497">
    <property type="term" value="F:monooxygenase activity"/>
    <property type="evidence" value="ECO:0007669"/>
    <property type="project" value="UniProtKB-KW"/>
</dbReference>
<dbReference type="SUPFAM" id="SSF48264">
    <property type="entry name" value="Cytochrome P450"/>
    <property type="match status" value="1"/>
</dbReference>
<dbReference type="Proteomes" id="UP001152561">
    <property type="component" value="Unassembled WGS sequence"/>
</dbReference>
<comment type="caution">
    <text evidence="9">The sequence shown here is derived from an EMBL/GenBank/DDBJ whole genome shotgun (WGS) entry which is preliminary data.</text>
</comment>
<dbReference type="InterPro" id="IPR036396">
    <property type="entry name" value="Cyt_P450_sf"/>
</dbReference>
<dbReference type="Gene3D" id="1.10.630.10">
    <property type="entry name" value="Cytochrome P450"/>
    <property type="match status" value="1"/>
</dbReference>
<protein>
    <submittedName>
        <fullName evidence="9">Uncharacterized protein</fullName>
    </submittedName>
</protein>
<evidence type="ECO:0000256" key="2">
    <source>
        <dbReference type="ARBA" id="ARBA00010617"/>
    </source>
</evidence>
<evidence type="ECO:0000256" key="1">
    <source>
        <dbReference type="ARBA" id="ARBA00001971"/>
    </source>
</evidence>
<name>A0A9Q1R7G3_9SOLA</name>
<dbReference type="InterPro" id="IPR001128">
    <property type="entry name" value="Cyt_P450"/>
</dbReference>
<comment type="similarity">
    <text evidence="2">Belongs to the cytochrome P450 family.</text>
</comment>
<keyword evidence="7" id="KW-0503">Monooxygenase</keyword>
<evidence type="ECO:0000256" key="7">
    <source>
        <dbReference type="ARBA" id="ARBA00023033"/>
    </source>
</evidence>
<dbReference type="EMBL" id="JAJAGQ010000015">
    <property type="protein sequence ID" value="KAJ8541806.1"/>
    <property type="molecule type" value="Genomic_DNA"/>
</dbReference>
<organism evidence="9 10">
    <name type="scientific">Anisodus acutangulus</name>
    <dbReference type="NCBI Taxonomy" id="402998"/>
    <lineage>
        <taxon>Eukaryota</taxon>
        <taxon>Viridiplantae</taxon>
        <taxon>Streptophyta</taxon>
        <taxon>Embryophyta</taxon>
        <taxon>Tracheophyta</taxon>
        <taxon>Spermatophyta</taxon>
        <taxon>Magnoliopsida</taxon>
        <taxon>eudicotyledons</taxon>
        <taxon>Gunneridae</taxon>
        <taxon>Pentapetalae</taxon>
        <taxon>asterids</taxon>
        <taxon>lamiids</taxon>
        <taxon>Solanales</taxon>
        <taxon>Solanaceae</taxon>
        <taxon>Solanoideae</taxon>
        <taxon>Hyoscyameae</taxon>
        <taxon>Anisodus</taxon>
    </lineage>
</organism>